<dbReference type="PANTHER" id="PTHR19944:SF99">
    <property type="entry name" value="HLA CLASS II HISTOCOMPATIBILITY ANTIGEN, DRB1 BETA CHAIN"/>
    <property type="match status" value="1"/>
</dbReference>
<dbReference type="InterPro" id="IPR036179">
    <property type="entry name" value="Ig-like_dom_sf"/>
</dbReference>
<reference evidence="3" key="1">
    <citation type="journal article" date="2021" name="Cell">
        <title>Tracing the genetic footprints of vertebrate landing in non-teleost ray-finned fishes.</title>
        <authorList>
            <person name="Bi X."/>
            <person name="Wang K."/>
            <person name="Yang L."/>
            <person name="Pan H."/>
            <person name="Jiang H."/>
            <person name="Wei Q."/>
            <person name="Fang M."/>
            <person name="Yu H."/>
            <person name="Zhu C."/>
            <person name="Cai Y."/>
            <person name="He Y."/>
            <person name="Gan X."/>
            <person name="Zeng H."/>
            <person name="Yu D."/>
            <person name="Zhu Y."/>
            <person name="Jiang H."/>
            <person name="Qiu Q."/>
            <person name="Yang H."/>
            <person name="Zhang Y.E."/>
            <person name="Wang W."/>
            <person name="Zhu M."/>
            <person name="He S."/>
            <person name="Zhang G."/>
        </authorList>
    </citation>
    <scope>NUCLEOTIDE SEQUENCE</scope>
    <source>
        <strain evidence="3">Bchr_001</strain>
    </source>
</reference>
<dbReference type="SUPFAM" id="SSF48726">
    <property type="entry name" value="Immunoglobulin"/>
    <property type="match status" value="1"/>
</dbReference>
<feature type="non-terminal residue" evidence="3">
    <location>
        <position position="1"/>
    </location>
</feature>
<organism evidence="3 4">
    <name type="scientific">Polypterus senegalus</name>
    <name type="common">Senegal bichir</name>
    <dbReference type="NCBI Taxonomy" id="55291"/>
    <lineage>
        <taxon>Eukaryota</taxon>
        <taxon>Metazoa</taxon>
        <taxon>Chordata</taxon>
        <taxon>Craniata</taxon>
        <taxon>Vertebrata</taxon>
        <taxon>Euteleostomi</taxon>
        <taxon>Actinopterygii</taxon>
        <taxon>Polypteriformes</taxon>
        <taxon>Polypteridae</taxon>
        <taxon>Polypterus</taxon>
    </lineage>
</organism>
<keyword evidence="1" id="KW-0393">Immunoglobulin domain</keyword>
<feature type="non-terminal residue" evidence="3">
    <location>
        <position position="83"/>
    </location>
</feature>
<evidence type="ECO:0000313" key="3">
    <source>
        <dbReference type="EMBL" id="MBN3289776.1"/>
    </source>
</evidence>
<dbReference type="InterPro" id="IPR050160">
    <property type="entry name" value="MHC/Immunoglobulin"/>
</dbReference>
<name>A0ABS2YUQ7_POLSE</name>
<evidence type="ECO:0000313" key="4">
    <source>
        <dbReference type="Proteomes" id="UP001166052"/>
    </source>
</evidence>
<accession>A0ABS2YUQ7</accession>
<protein>
    <submittedName>
        <fullName evidence="3">HB2D protein</fullName>
    </submittedName>
</protein>
<dbReference type="InterPro" id="IPR007110">
    <property type="entry name" value="Ig-like_dom"/>
</dbReference>
<dbReference type="Proteomes" id="UP001166052">
    <property type="component" value="Unassembled WGS sequence"/>
</dbReference>
<dbReference type="Gene3D" id="2.60.40.10">
    <property type="entry name" value="Immunoglobulins"/>
    <property type="match status" value="1"/>
</dbReference>
<dbReference type="InterPro" id="IPR003006">
    <property type="entry name" value="Ig/MHC_CS"/>
</dbReference>
<dbReference type="InterPro" id="IPR013783">
    <property type="entry name" value="Ig-like_fold"/>
</dbReference>
<proteinExistence type="predicted"/>
<dbReference type="PROSITE" id="PS50835">
    <property type="entry name" value="IG_LIKE"/>
    <property type="match status" value="1"/>
</dbReference>
<dbReference type="Pfam" id="PF07654">
    <property type="entry name" value="C1-set"/>
    <property type="match status" value="1"/>
</dbReference>
<feature type="domain" description="Ig-like" evidence="2">
    <location>
        <begin position="1"/>
        <end position="72"/>
    </location>
</feature>
<dbReference type="PROSITE" id="PS00290">
    <property type="entry name" value="IG_MHC"/>
    <property type="match status" value="1"/>
</dbReference>
<comment type="caution">
    <text evidence="3">The sequence shown here is derived from an EMBL/GenBank/DDBJ whole genome shotgun (WGS) entry which is preliminary data.</text>
</comment>
<dbReference type="PANTHER" id="PTHR19944">
    <property type="entry name" value="MHC CLASS II-RELATED"/>
    <property type="match status" value="1"/>
</dbReference>
<evidence type="ECO:0000259" key="2">
    <source>
        <dbReference type="PROSITE" id="PS50835"/>
    </source>
</evidence>
<sequence length="83" mass="9525">MLTCNAFGFYPRQIKVTWLKNGEKVKSGVTSTDEFSNGDWYYQIYSQWDVVPLSGETYSCRVEHVSLSKPITINWGRILVPTS</sequence>
<evidence type="ECO:0000256" key="1">
    <source>
        <dbReference type="ARBA" id="ARBA00023319"/>
    </source>
</evidence>
<dbReference type="SMART" id="SM00407">
    <property type="entry name" value="IGc1"/>
    <property type="match status" value="1"/>
</dbReference>
<keyword evidence="4" id="KW-1185">Reference proteome</keyword>
<gene>
    <name evidence="3" type="primary">Hb2d</name>
    <name evidence="3" type="ORF">GTO92_0020395</name>
</gene>
<dbReference type="InterPro" id="IPR003597">
    <property type="entry name" value="Ig_C1-set"/>
</dbReference>
<dbReference type="EMBL" id="JAAWVN010004797">
    <property type="protein sequence ID" value="MBN3289776.1"/>
    <property type="molecule type" value="Genomic_DNA"/>
</dbReference>